<reference evidence="1" key="2">
    <citation type="journal article" date="2021" name="Microbiol. Resour. Announc.">
        <title>Complete Genome Sequence of Polycladomyces abyssicola JIR-001T, Isolated from Hemipelagic Sediment in Deep Seawater.</title>
        <authorList>
            <person name="Tsubouchi T."/>
            <person name="Kaneko Y."/>
        </authorList>
    </citation>
    <scope>NUCLEOTIDE SEQUENCE</scope>
    <source>
        <strain evidence="1">JIR-001</strain>
    </source>
</reference>
<dbReference type="RefSeq" id="WP_275956714.1">
    <property type="nucleotide sequence ID" value="NZ_AP024601.1"/>
</dbReference>
<gene>
    <name evidence="1" type="ORF">JIR001_28680</name>
</gene>
<reference evidence="1" key="1">
    <citation type="journal article" date="2013" name="Int. J. Syst. Evol. Microbiol.">
        <title>Polycladomyces abyssicola gen. nov., sp. nov., a thermophilic filamentous bacterium isolated from hemipelagic sediment.</title>
        <authorList>
            <person name="Tsubouchi T."/>
            <person name="Shimane Y."/>
            <person name="Mori K."/>
            <person name="Usui K."/>
            <person name="Hiraki T."/>
            <person name="Tame A."/>
            <person name="Uematsu K."/>
            <person name="Maruyama T."/>
            <person name="Hatada Y."/>
        </authorList>
    </citation>
    <scope>NUCLEOTIDE SEQUENCE</scope>
    <source>
        <strain evidence="1">JIR-001</strain>
    </source>
</reference>
<evidence type="ECO:0000313" key="2">
    <source>
        <dbReference type="Proteomes" id="UP000677436"/>
    </source>
</evidence>
<dbReference type="KEGG" id="pabs:JIR001_28680"/>
<accession>A0A8D5ZNU2</accession>
<proteinExistence type="predicted"/>
<protein>
    <submittedName>
        <fullName evidence="1">Uncharacterized protein</fullName>
    </submittedName>
</protein>
<dbReference type="EMBL" id="AP024601">
    <property type="protein sequence ID" value="BCU83085.1"/>
    <property type="molecule type" value="Genomic_DNA"/>
</dbReference>
<evidence type="ECO:0000313" key="1">
    <source>
        <dbReference type="EMBL" id="BCU83085.1"/>
    </source>
</evidence>
<organism evidence="1 2">
    <name type="scientific">Polycladomyces abyssicola</name>
    <dbReference type="NCBI Taxonomy" id="1125966"/>
    <lineage>
        <taxon>Bacteria</taxon>
        <taxon>Bacillati</taxon>
        <taxon>Bacillota</taxon>
        <taxon>Bacilli</taxon>
        <taxon>Bacillales</taxon>
        <taxon>Thermoactinomycetaceae</taxon>
        <taxon>Polycladomyces</taxon>
    </lineage>
</organism>
<dbReference type="Proteomes" id="UP000677436">
    <property type="component" value="Chromosome"/>
</dbReference>
<name>A0A8D5ZNU2_9BACL</name>
<sequence>MAFVKNWWEYVLERLRNWLFQEYTRWGTEANHLPRKAKQPQE</sequence>
<keyword evidence="2" id="KW-1185">Reference proteome</keyword>
<dbReference type="AlphaFoldDB" id="A0A8D5ZNU2"/>